<evidence type="ECO:0000256" key="1">
    <source>
        <dbReference type="SAM" id="MobiDB-lite"/>
    </source>
</evidence>
<dbReference type="PANTHER" id="PTHR48100:SF1">
    <property type="entry name" value="HISTIDINE PHOSPHATASE FAMILY PROTEIN-RELATED"/>
    <property type="match status" value="1"/>
</dbReference>
<protein>
    <recommendedName>
        <fullName evidence="4">Phosphoglycerate mutase</fullName>
    </recommendedName>
</protein>
<dbReference type="InterPro" id="IPR029033">
    <property type="entry name" value="His_PPase_superfam"/>
</dbReference>
<proteinExistence type="predicted"/>
<dbReference type="SMART" id="SM00855">
    <property type="entry name" value="PGAM"/>
    <property type="match status" value="1"/>
</dbReference>
<gene>
    <name evidence="2" type="ORF">GCM10012275_26290</name>
</gene>
<dbReference type="InterPro" id="IPR050275">
    <property type="entry name" value="PGM_Phosphatase"/>
</dbReference>
<reference evidence="2" key="2">
    <citation type="submission" date="2020-09" db="EMBL/GenBank/DDBJ databases">
        <authorList>
            <person name="Sun Q."/>
            <person name="Zhou Y."/>
        </authorList>
    </citation>
    <scope>NUCLEOTIDE SEQUENCE</scope>
    <source>
        <strain evidence="2">CGMCC 4.5737</strain>
    </source>
</reference>
<dbReference type="GO" id="GO:0005737">
    <property type="term" value="C:cytoplasm"/>
    <property type="evidence" value="ECO:0007669"/>
    <property type="project" value="TreeGrafter"/>
</dbReference>
<dbReference type="GO" id="GO:0016791">
    <property type="term" value="F:phosphatase activity"/>
    <property type="evidence" value="ECO:0007669"/>
    <property type="project" value="TreeGrafter"/>
</dbReference>
<feature type="compositionally biased region" description="Basic and acidic residues" evidence="1">
    <location>
        <begin position="215"/>
        <end position="233"/>
    </location>
</feature>
<reference evidence="2" key="1">
    <citation type="journal article" date="2014" name="Int. J. Syst. Evol. Microbiol.">
        <title>Complete genome sequence of Corynebacterium casei LMG S-19264T (=DSM 44701T), isolated from a smear-ripened cheese.</title>
        <authorList>
            <consortium name="US DOE Joint Genome Institute (JGI-PGF)"/>
            <person name="Walter F."/>
            <person name="Albersmeier A."/>
            <person name="Kalinowski J."/>
            <person name="Ruckert C."/>
        </authorList>
    </citation>
    <scope>NUCLEOTIDE SEQUENCE</scope>
    <source>
        <strain evidence="2">CGMCC 4.5737</strain>
    </source>
</reference>
<dbReference type="Proteomes" id="UP000637578">
    <property type="component" value="Unassembled WGS sequence"/>
</dbReference>
<dbReference type="CDD" id="cd07067">
    <property type="entry name" value="HP_PGM_like"/>
    <property type="match status" value="1"/>
</dbReference>
<keyword evidence="3" id="KW-1185">Reference proteome</keyword>
<dbReference type="EMBL" id="BMMK01000010">
    <property type="protein sequence ID" value="GGM53901.1"/>
    <property type="molecule type" value="Genomic_DNA"/>
</dbReference>
<organism evidence="2 3">
    <name type="scientific">Longimycelium tulufanense</name>
    <dbReference type="NCBI Taxonomy" id="907463"/>
    <lineage>
        <taxon>Bacteria</taxon>
        <taxon>Bacillati</taxon>
        <taxon>Actinomycetota</taxon>
        <taxon>Actinomycetes</taxon>
        <taxon>Pseudonocardiales</taxon>
        <taxon>Pseudonocardiaceae</taxon>
        <taxon>Longimycelium</taxon>
    </lineage>
</organism>
<evidence type="ECO:0000313" key="2">
    <source>
        <dbReference type="EMBL" id="GGM53901.1"/>
    </source>
</evidence>
<comment type="caution">
    <text evidence="2">The sequence shown here is derived from an EMBL/GenBank/DDBJ whole genome shotgun (WGS) entry which is preliminary data.</text>
</comment>
<evidence type="ECO:0008006" key="4">
    <source>
        <dbReference type="Google" id="ProtNLM"/>
    </source>
</evidence>
<dbReference type="RefSeq" id="WP_189057375.1">
    <property type="nucleotide sequence ID" value="NZ_BMMK01000010.1"/>
</dbReference>
<dbReference type="InterPro" id="IPR013078">
    <property type="entry name" value="His_Pase_superF_clade-1"/>
</dbReference>
<dbReference type="AlphaFoldDB" id="A0A8J3C855"/>
<dbReference type="SUPFAM" id="SSF53254">
    <property type="entry name" value="Phosphoglycerate mutase-like"/>
    <property type="match status" value="1"/>
</dbReference>
<sequence length="233" mass="25060">MSDPREAASGRLGLWCELVLVRHGQTPCSVTGRFCGTHDTGLTEIGHRMAEHLGHGPALDGVGRVVTSPSLRARQTAEAIAAQRGLPSAVDDRLRELSFGEWEDVLPADVAHSDEHRQWTADPALFAPPGGETGLDVMARAVAAVRDAAAGGGGIAVVTHKAVIRLVMSFFLRRPPSRYRELTPVTVGSVTRIEVRGDRAVLRSIGDVSHLPRPWRADPDKITGDPRERSPVV</sequence>
<dbReference type="PANTHER" id="PTHR48100">
    <property type="entry name" value="BROAD-SPECIFICITY PHOSPHATASE YOR283W-RELATED"/>
    <property type="match status" value="1"/>
</dbReference>
<name>A0A8J3C855_9PSEU</name>
<evidence type="ECO:0000313" key="3">
    <source>
        <dbReference type="Proteomes" id="UP000637578"/>
    </source>
</evidence>
<dbReference type="Gene3D" id="3.40.50.1240">
    <property type="entry name" value="Phosphoglycerate mutase-like"/>
    <property type="match status" value="1"/>
</dbReference>
<accession>A0A8J3C855</accession>
<dbReference type="Pfam" id="PF00300">
    <property type="entry name" value="His_Phos_1"/>
    <property type="match status" value="1"/>
</dbReference>
<feature type="region of interest" description="Disordered" evidence="1">
    <location>
        <begin position="213"/>
        <end position="233"/>
    </location>
</feature>